<reference evidence="2" key="2">
    <citation type="journal article" date="2015" name="Data Brief">
        <title>Shoot transcriptome of the giant reed, Arundo donax.</title>
        <authorList>
            <person name="Barrero R.A."/>
            <person name="Guerrero F.D."/>
            <person name="Moolhuijzen P."/>
            <person name="Goolsby J.A."/>
            <person name="Tidwell J."/>
            <person name="Bellgard S.E."/>
            <person name="Bellgard M.I."/>
        </authorList>
    </citation>
    <scope>NUCLEOTIDE SEQUENCE</scope>
    <source>
        <tissue evidence="2">Shoot tissue taken approximately 20 cm above the soil surface</tissue>
    </source>
</reference>
<evidence type="ECO:0000256" key="1">
    <source>
        <dbReference type="SAM" id="MobiDB-lite"/>
    </source>
</evidence>
<organism evidence="2">
    <name type="scientific">Arundo donax</name>
    <name type="common">Giant reed</name>
    <name type="synonym">Donax arundinaceus</name>
    <dbReference type="NCBI Taxonomy" id="35708"/>
    <lineage>
        <taxon>Eukaryota</taxon>
        <taxon>Viridiplantae</taxon>
        <taxon>Streptophyta</taxon>
        <taxon>Embryophyta</taxon>
        <taxon>Tracheophyta</taxon>
        <taxon>Spermatophyta</taxon>
        <taxon>Magnoliopsida</taxon>
        <taxon>Liliopsida</taxon>
        <taxon>Poales</taxon>
        <taxon>Poaceae</taxon>
        <taxon>PACMAD clade</taxon>
        <taxon>Arundinoideae</taxon>
        <taxon>Arundineae</taxon>
        <taxon>Arundo</taxon>
    </lineage>
</organism>
<dbReference type="EMBL" id="GBRH01168221">
    <property type="protein sequence ID" value="JAE29675.1"/>
    <property type="molecule type" value="Transcribed_RNA"/>
</dbReference>
<feature type="region of interest" description="Disordered" evidence="1">
    <location>
        <begin position="1"/>
        <end position="38"/>
    </location>
</feature>
<name>A0A0A9GXH4_ARUDO</name>
<evidence type="ECO:0000313" key="2">
    <source>
        <dbReference type="EMBL" id="JAE29675.1"/>
    </source>
</evidence>
<reference evidence="2" key="1">
    <citation type="submission" date="2014-09" db="EMBL/GenBank/DDBJ databases">
        <authorList>
            <person name="Magalhaes I.L.F."/>
            <person name="Oliveira U."/>
            <person name="Santos F.R."/>
            <person name="Vidigal T.H.D.A."/>
            <person name="Brescovit A.D."/>
            <person name="Santos A.J."/>
        </authorList>
    </citation>
    <scope>NUCLEOTIDE SEQUENCE</scope>
    <source>
        <tissue evidence="2">Shoot tissue taken approximately 20 cm above the soil surface</tissue>
    </source>
</reference>
<protein>
    <submittedName>
        <fullName evidence="2">Uncharacterized protein</fullName>
    </submittedName>
</protein>
<proteinExistence type="predicted"/>
<dbReference type="AlphaFoldDB" id="A0A0A9GXH4"/>
<accession>A0A0A9GXH4</accession>
<sequence>MKRYYQPLPKQNRENAVNTSPEPQKMVTPGIGGQVGRAKGTRNKAMQHSKGFNLRRSVSPSVSSVCSESGNPYGVCLRASLDCARYLLRQGQPFYHLDPSYTWDKGHFLEMVD</sequence>